<evidence type="ECO:0000256" key="4">
    <source>
        <dbReference type="ARBA" id="ARBA00022688"/>
    </source>
</evidence>
<keyword evidence="1 6" id="KW-0474">Menaquinone biosynthesis</keyword>
<dbReference type="InterPro" id="IPR029063">
    <property type="entry name" value="SAM-dependent_MTases_sf"/>
</dbReference>
<comment type="similarity">
    <text evidence="6">Belongs to the class I-like SAM-binding methyltransferase superfamily. MenG/UbiE family.</text>
</comment>
<evidence type="ECO:0000256" key="2">
    <source>
        <dbReference type="ARBA" id="ARBA00022603"/>
    </source>
</evidence>
<dbReference type="AlphaFoldDB" id="A0A7Y7M663"/>
<feature type="binding site" evidence="6">
    <location>
        <begin position="117"/>
        <end position="118"/>
    </location>
    <ligand>
        <name>S-adenosyl-L-methionine</name>
        <dbReference type="ChEBI" id="CHEBI:59789"/>
    </ligand>
</feature>
<dbReference type="UniPathway" id="UPA00079">
    <property type="reaction ID" value="UER00169"/>
</dbReference>
<accession>A0A7Y7M663</accession>
<dbReference type="InterPro" id="IPR023576">
    <property type="entry name" value="UbiE/COQ5_MeTrFase_CS"/>
</dbReference>
<dbReference type="GO" id="GO:0009234">
    <property type="term" value="P:menaquinone biosynthetic process"/>
    <property type="evidence" value="ECO:0007669"/>
    <property type="project" value="UniProtKB-UniRule"/>
</dbReference>
<comment type="caution">
    <text evidence="7">The sequence shown here is derived from an EMBL/GenBank/DDBJ whole genome shotgun (WGS) entry which is preliminary data.</text>
</comment>
<reference evidence="7 8" key="1">
    <citation type="submission" date="2020-06" db="EMBL/GenBank/DDBJ databases">
        <title>Description of novel acetic acid bacteria.</title>
        <authorList>
            <person name="Sombolestani A."/>
        </authorList>
    </citation>
    <scope>NUCLEOTIDE SEQUENCE [LARGE SCALE GENOMIC DNA]</scope>
    <source>
        <strain evidence="7 8">LMG 31431</strain>
    </source>
</reference>
<dbReference type="EC" id="2.1.1.201" evidence="6"/>
<dbReference type="EMBL" id="JABXXP010000034">
    <property type="protein sequence ID" value="NVN10361.1"/>
    <property type="molecule type" value="Genomic_DNA"/>
</dbReference>
<comment type="catalytic activity">
    <reaction evidence="6">
        <text>a 2-methoxy-6-(all-trans-polyprenyl)benzene-1,4-diol + S-adenosyl-L-methionine = a 5-methoxy-2-methyl-3-(all-trans-polyprenyl)benzene-1,4-diol + S-adenosyl-L-homocysteine + H(+)</text>
        <dbReference type="Rhea" id="RHEA:28286"/>
        <dbReference type="Rhea" id="RHEA-COMP:10858"/>
        <dbReference type="Rhea" id="RHEA-COMP:10859"/>
        <dbReference type="ChEBI" id="CHEBI:15378"/>
        <dbReference type="ChEBI" id="CHEBI:57856"/>
        <dbReference type="ChEBI" id="CHEBI:59789"/>
        <dbReference type="ChEBI" id="CHEBI:84166"/>
        <dbReference type="ChEBI" id="CHEBI:84167"/>
        <dbReference type="EC" id="2.1.1.201"/>
    </reaction>
</comment>
<keyword evidence="5 6" id="KW-0949">S-adenosyl-L-methionine</keyword>
<dbReference type="GO" id="GO:0008425">
    <property type="term" value="F:2-methoxy-6-polyprenyl-1,4-benzoquinol methyltransferase activity"/>
    <property type="evidence" value="ECO:0007669"/>
    <property type="project" value="UniProtKB-UniRule"/>
</dbReference>
<evidence type="ECO:0000256" key="1">
    <source>
        <dbReference type="ARBA" id="ARBA00022428"/>
    </source>
</evidence>
<dbReference type="GO" id="GO:0009060">
    <property type="term" value="P:aerobic respiration"/>
    <property type="evidence" value="ECO:0007669"/>
    <property type="project" value="UniProtKB-UniRule"/>
</dbReference>
<evidence type="ECO:0000313" key="8">
    <source>
        <dbReference type="Proteomes" id="UP000534870"/>
    </source>
</evidence>
<dbReference type="Proteomes" id="UP000534870">
    <property type="component" value="Unassembled WGS sequence"/>
</dbReference>
<feature type="binding site" evidence="6">
    <location>
        <position position="76"/>
    </location>
    <ligand>
        <name>S-adenosyl-L-methionine</name>
        <dbReference type="ChEBI" id="CHEBI:59789"/>
    </ligand>
</feature>
<dbReference type="CDD" id="cd02440">
    <property type="entry name" value="AdoMet_MTases"/>
    <property type="match status" value="1"/>
</dbReference>
<dbReference type="EC" id="2.1.1.163" evidence="6"/>
<dbReference type="PANTHER" id="PTHR43591">
    <property type="entry name" value="METHYLTRANSFERASE"/>
    <property type="match status" value="1"/>
</dbReference>
<evidence type="ECO:0000256" key="3">
    <source>
        <dbReference type="ARBA" id="ARBA00022679"/>
    </source>
</evidence>
<organism evidence="7 8">
    <name type="scientific">Nguyenibacter vanlangensis</name>
    <dbReference type="NCBI Taxonomy" id="1216886"/>
    <lineage>
        <taxon>Bacteria</taxon>
        <taxon>Pseudomonadati</taxon>
        <taxon>Pseudomonadota</taxon>
        <taxon>Alphaproteobacteria</taxon>
        <taxon>Acetobacterales</taxon>
        <taxon>Acetobacteraceae</taxon>
        <taxon>Nguyenibacter</taxon>
    </lineage>
</organism>
<comment type="function">
    <text evidence="6">Methyltransferase required for the conversion of demethylmenaquinol (DMKH2) to menaquinol (MKH2) and the conversion of 2-polyprenyl-6-methoxy-1,4-benzoquinol (DDMQH2) to 2-polyprenyl-3-methyl-6-methoxy-1,4-benzoquinol (DMQH2).</text>
</comment>
<dbReference type="HAMAP" id="MF_01813">
    <property type="entry name" value="MenG_UbiE_methyltr"/>
    <property type="match status" value="1"/>
</dbReference>
<evidence type="ECO:0000313" key="7">
    <source>
        <dbReference type="EMBL" id="NVN10361.1"/>
    </source>
</evidence>
<dbReference type="PANTHER" id="PTHR43591:SF24">
    <property type="entry name" value="2-METHOXY-6-POLYPRENYL-1,4-BENZOQUINOL METHYLASE, MITOCHONDRIAL"/>
    <property type="match status" value="1"/>
</dbReference>
<keyword evidence="3 6" id="KW-0808">Transferase</keyword>
<name>A0A7Y7M663_9PROT</name>
<dbReference type="UniPathway" id="UPA00232"/>
<comment type="pathway">
    <text evidence="6">Cofactor biosynthesis; ubiquinone biosynthesis.</text>
</comment>
<protein>
    <recommendedName>
        <fullName evidence="6">Ubiquinone/menaquinone biosynthesis C-methyltransferase UbiE</fullName>
        <ecNumber evidence="6">2.1.1.163</ecNumber>
        <ecNumber evidence="6">2.1.1.201</ecNumber>
    </recommendedName>
    <alternativeName>
        <fullName evidence="6">2-methoxy-6-polyprenyl-1,4-benzoquinol methylase</fullName>
    </alternativeName>
    <alternativeName>
        <fullName evidence="6">Demethylmenaquinone methyltransferase</fullName>
    </alternativeName>
</protein>
<evidence type="ECO:0000256" key="6">
    <source>
        <dbReference type="HAMAP-Rule" id="MF_01813"/>
    </source>
</evidence>
<dbReference type="SUPFAM" id="SSF53335">
    <property type="entry name" value="S-adenosyl-L-methionine-dependent methyltransferases"/>
    <property type="match status" value="1"/>
</dbReference>
<dbReference type="PROSITE" id="PS51608">
    <property type="entry name" value="SAM_MT_UBIE"/>
    <property type="match status" value="1"/>
</dbReference>
<dbReference type="RefSeq" id="WP_176639140.1">
    <property type="nucleotide sequence ID" value="NZ_JABXXP010000034.1"/>
</dbReference>
<dbReference type="GO" id="GO:0032259">
    <property type="term" value="P:methylation"/>
    <property type="evidence" value="ECO:0007669"/>
    <property type="project" value="UniProtKB-KW"/>
</dbReference>
<keyword evidence="2 6" id="KW-0489">Methyltransferase</keyword>
<comment type="caution">
    <text evidence="6">Lacks conserved residue(s) required for the propagation of feature annotation.</text>
</comment>
<sequence length="252" mass="27756">MPETSPSPPHPVLTGYYRTEGDRVAFVRSIFDRTARYYDRINAIFSLGTGGWYRRRILRRAGLVAGQSLLDVATGTGLVAREAARITGAGNVVGLDMSPGMLAACRQRLPIGLVLADAQHLPVPDAGVDMLSMGYALRHVDDLAATFAEYRRVIRPGGALLILEIGRAHSPMAQSLMRFYLGQIVPFLSGVAASRDSRTLMHYYWETIEECVSPDRILTRLREAGFTNVRKETNFGVFHAYMAQCPLDAALP</sequence>
<dbReference type="Pfam" id="PF01209">
    <property type="entry name" value="Ubie_methyltran"/>
    <property type="match status" value="1"/>
</dbReference>
<dbReference type="InterPro" id="IPR004033">
    <property type="entry name" value="UbiE/COQ5_MeTrFase"/>
</dbReference>
<evidence type="ECO:0000256" key="5">
    <source>
        <dbReference type="ARBA" id="ARBA00022691"/>
    </source>
</evidence>
<dbReference type="Gene3D" id="3.40.50.150">
    <property type="entry name" value="Vaccinia Virus protein VP39"/>
    <property type="match status" value="1"/>
</dbReference>
<dbReference type="GO" id="GO:0043770">
    <property type="term" value="F:demethylmenaquinone methyltransferase activity"/>
    <property type="evidence" value="ECO:0007669"/>
    <property type="project" value="UniProtKB-UniRule"/>
</dbReference>
<comment type="catalytic activity">
    <reaction evidence="6">
        <text>a 2-demethylmenaquinol + S-adenosyl-L-methionine = a menaquinol + S-adenosyl-L-homocysteine + H(+)</text>
        <dbReference type="Rhea" id="RHEA:42640"/>
        <dbReference type="Rhea" id="RHEA-COMP:9539"/>
        <dbReference type="Rhea" id="RHEA-COMP:9563"/>
        <dbReference type="ChEBI" id="CHEBI:15378"/>
        <dbReference type="ChEBI" id="CHEBI:18151"/>
        <dbReference type="ChEBI" id="CHEBI:55437"/>
        <dbReference type="ChEBI" id="CHEBI:57856"/>
        <dbReference type="ChEBI" id="CHEBI:59789"/>
        <dbReference type="EC" id="2.1.1.163"/>
    </reaction>
</comment>
<comment type="pathway">
    <text evidence="6">Quinol/quinone metabolism; menaquinone biosynthesis; menaquinol from 1,4-dihydroxy-2-naphthoate: step 2/2.</text>
</comment>
<dbReference type="PROSITE" id="PS01184">
    <property type="entry name" value="UBIE_2"/>
    <property type="match status" value="1"/>
</dbReference>
<keyword evidence="4 6" id="KW-0831">Ubiquinone biosynthesis</keyword>
<gene>
    <name evidence="6" type="primary">ubiE</name>
    <name evidence="7" type="ORF">HUK84_04215</name>
</gene>
<feature type="binding site" evidence="6">
    <location>
        <position position="96"/>
    </location>
    <ligand>
        <name>S-adenosyl-L-methionine</name>
        <dbReference type="ChEBI" id="CHEBI:59789"/>
    </ligand>
</feature>
<proteinExistence type="inferred from homology"/>